<name>A0AAV5MT95_9ROSI</name>
<organism evidence="1 2">
    <name type="scientific">Rubroshorea leprosula</name>
    <dbReference type="NCBI Taxonomy" id="152421"/>
    <lineage>
        <taxon>Eukaryota</taxon>
        <taxon>Viridiplantae</taxon>
        <taxon>Streptophyta</taxon>
        <taxon>Embryophyta</taxon>
        <taxon>Tracheophyta</taxon>
        <taxon>Spermatophyta</taxon>
        <taxon>Magnoliopsida</taxon>
        <taxon>eudicotyledons</taxon>
        <taxon>Gunneridae</taxon>
        <taxon>Pentapetalae</taxon>
        <taxon>rosids</taxon>
        <taxon>malvids</taxon>
        <taxon>Malvales</taxon>
        <taxon>Dipterocarpaceae</taxon>
        <taxon>Rubroshorea</taxon>
    </lineage>
</organism>
<proteinExistence type="predicted"/>
<comment type="caution">
    <text evidence="1">The sequence shown here is derived from an EMBL/GenBank/DDBJ whole genome shotgun (WGS) entry which is preliminary data.</text>
</comment>
<dbReference type="Proteomes" id="UP001054252">
    <property type="component" value="Unassembled WGS sequence"/>
</dbReference>
<gene>
    <name evidence="1" type="ORF">SLEP1_g59742</name>
</gene>
<keyword evidence="2" id="KW-1185">Reference proteome</keyword>
<sequence length="66" mass="7527">MVPVMAVKLESEVETSSEFMLTITLSGLGFRRSSVVTCSESEQRIPCQLQQFWPCHEDSRFEGSKR</sequence>
<reference evidence="1 2" key="1">
    <citation type="journal article" date="2021" name="Commun. Biol.">
        <title>The genome of Shorea leprosula (Dipterocarpaceae) highlights the ecological relevance of drought in aseasonal tropical rainforests.</title>
        <authorList>
            <person name="Ng K.K.S."/>
            <person name="Kobayashi M.J."/>
            <person name="Fawcett J.A."/>
            <person name="Hatakeyama M."/>
            <person name="Paape T."/>
            <person name="Ng C.H."/>
            <person name="Ang C.C."/>
            <person name="Tnah L.H."/>
            <person name="Lee C.T."/>
            <person name="Nishiyama T."/>
            <person name="Sese J."/>
            <person name="O'Brien M.J."/>
            <person name="Copetti D."/>
            <person name="Mohd Noor M.I."/>
            <person name="Ong R.C."/>
            <person name="Putra M."/>
            <person name="Sireger I.Z."/>
            <person name="Indrioko S."/>
            <person name="Kosugi Y."/>
            <person name="Izuno A."/>
            <person name="Isagi Y."/>
            <person name="Lee S.L."/>
            <person name="Shimizu K.K."/>
        </authorList>
    </citation>
    <scope>NUCLEOTIDE SEQUENCE [LARGE SCALE GENOMIC DNA]</scope>
    <source>
        <strain evidence="1">214</strain>
    </source>
</reference>
<evidence type="ECO:0000313" key="2">
    <source>
        <dbReference type="Proteomes" id="UP001054252"/>
    </source>
</evidence>
<protein>
    <submittedName>
        <fullName evidence="1">Uncharacterized protein</fullName>
    </submittedName>
</protein>
<evidence type="ECO:0000313" key="1">
    <source>
        <dbReference type="EMBL" id="GKV53205.1"/>
    </source>
</evidence>
<accession>A0AAV5MT95</accession>
<dbReference type="EMBL" id="BPVZ01001160">
    <property type="protein sequence ID" value="GKV53205.1"/>
    <property type="molecule type" value="Genomic_DNA"/>
</dbReference>
<dbReference type="AlphaFoldDB" id="A0AAV5MT95"/>